<dbReference type="InterPro" id="IPR024079">
    <property type="entry name" value="MetalloPept_cat_dom_sf"/>
</dbReference>
<feature type="binding site" evidence="15">
    <location>
        <position position="146"/>
    </location>
    <ligand>
        <name>Zn(2+)</name>
        <dbReference type="ChEBI" id="CHEBI:29105"/>
        <note>catalytic</note>
    </ligand>
</feature>
<dbReference type="InterPro" id="IPR017050">
    <property type="entry name" value="Metallopeptidase_nem"/>
</dbReference>
<evidence type="ECO:0000313" key="20">
    <source>
        <dbReference type="WBParaSite" id="Gr19_v10_g10425.t1"/>
    </source>
</evidence>
<evidence type="ECO:0000256" key="8">
    <source>
        <dbReference type="ARBA" id="ARBA00022833"/>
    </source>
</evidence>
<feature type="chain" id="PRO_5038172392" description="Zinc metalloproteinase" evidence="13 16">
    <location>
        <begin position="20"/>
        <end position="536"/>
    </location>
</feature>
<dbReference type="PIRSF" id="PIRSF036365">
    <property type="entry name" value="Astacin_nematoda"/>
    <property type="match status" value="1"/>
</dbReference>
<sequence>MLRLPPAAICLFLFGLSLGSPKKHRRINPSRWKRQSALTGVQFPQNRWDSNGPIAFFFDESLSEKTRQVIRAAAAFWQNYTCVNFEENGKMPPRVRFYRGDGCFSEIGRNSNQRGIIPFQNVSIGDNCGFFAPVAHEIGHVLGMIHTHARSDRDEFIAIHSENEPNGMEKDFERMSPHNSTNLGVEYDYGSVMQYTGYNQQNGKVIMEAKQPHYQHTMGNAYGPVFSDLLAVNRYFGCGRICLDVQSPHCQNGGFPNPKRCSECVCANAFGGTDCSERASGEGGAPFACGETVQANAQWQTLRGAVEAKADGQLRPAGCHFHVTAPPGQRIELRVEELSGLCSPECNVGALELKFERMTSSGARMCCKSHISEMGMLTTEGPLATASVYSQKGKRTFILSHRTVSPSDAPLYTKWSVSAPPVNESFFYPPPPENPPGECFDWSPNCASNKNACAADRYRANMAKLCRKTCGLCSGESTFGFEATTPEGMKDGNCADLAAGCARIGYLCESGSRALGMAILCEKTCGRCKGAEIRRK</sequence>
<dbReference type="Pfam" id="PF01400">
    <property type="entry name" value="Astacin"/>
    <property type="match status" value="1"/>
</dbReference>
<keyword evidence="7 15" id="KW-0378">Hydrolase</keyword>
<feature type="active site" evidence="15">
    <location>
        <position position="137"/>
    </location>
</feature>
<comment type="cofactor">
    <cofactor evidence="15 16">
        <name>Zn(2+)</name>
        <dbReference type="ChEBI" id="CHEBI:29105"/>
    </cofactor>
    <text evidence="15 16">Binds 1 zinc ion per subunit.</text>
</comment>
<keyword evidence="6 13" id="KW-0732">Signal</keyword>
<evidence type="ECO:0000256" key="12">
    <source>
        <dbReference type="ARBA" id="ARBA00023180"/>
    </source>
</evidence>
<comment type="caution">
    <text evidence="14">Lacks conserved residue(s) required for the propagation of feature annotation.</text>
</comment>
<dbReference type="AlphaFoldDB" id="A0A914GSS7"/>
<evidence type="ECO:0000256" key="16">
    <source>
        <dbReference type="RuleBase" id="RU361183"/>
    </source>
</evidence>
<keyword evidence="3 13" id="KW-0964">Secreted</keyword>
<dbReference type="GO" id="GO:0005576">
    <property type="term" value="C:extracellular region"/>
    <property type="evidence" value="ECO:0007669"/>
    <property type="project" value="UniProtKB-SubCell"/>
</dbReference>
<dbReference type="Gene3D" id="1.10.10.1870">
    <property type="entry name" value="ShTK domain-like"/>
    <property type="match status" value="1"/>
</dbReference>
<dbReference type="GO" id="GO:0006508">
    <property type="term" value="P:proteolysis"/>
    <property type="evidence" value="ECO:0007669"/>
    <property type="project" value="UniProtKB-KW"/>
</dbReference>
<feature type="signal peptide" evidence="13 16">
    <location>
        <begin position="1"/>
        <end position="19"/>
    </location>
</feature>
<evidence type="ECO:0000256" key="1">
    <source>
        <dbReference type="ARBA" id="ARBA00002657"/>
    </source>
</evidence>
<evidence type="ECO:0000256" key="3">
    <source>
        <dbReference type="ARBA" id="ARBA00022525"/>
    </source>
</evidence>
<evidence type="ECO:0000313" key="19">
    <source>
        <dbReference type="Proteomes" id="UP000887572"/>
    </source>
</evidence>
<dbReference type="SUPFAM" id="SSF55486">
    <property type="entry name" value="Metalloproteases ('zincins'), catalytic domain"/>
    <property type="match status" value="1"/>
</dbReference>
<dbReference type="InterPro" id="IPR034035">
    <property type="entry name" value="Astacin-like_dom"/>
</dbReference>
<dbReference type="InterPro" id="IPR003582">
    <property type="entry name" value="ShKT_dom"/>
</dbReference>
<comment type="function">
    <text evidence="1">Metalloprotease.</text>
</comment>
<evidence type="ECO:0000256" key="7">
    <source>
        <dbReference type="ARBA" id="ARBA00022801"/>
    </source>
</evidence>
<proteinExistence type="predicted"/>
<evidence type="ECO:0000256" key="2">
    <source>
        <dbReference type="ARBA" id="ARBA00004613"/>
    </source>
</evidence>
<evidence type="ECO:0000256" key="14">
    <source>
        <dbReference type="PROSITE-ProRule" id="PRU01005"/>
    </source>
</evidence>
<dbReference type="PANTHER" id="PTHR10127">
    <property type="entry name" value="DISCOIDIN, CUB, EGF, LAMININ , AND ZINC METALLOPROTEASE DOMAIN CONTAINING"/>
    <property type="match status" value="1"/>
</dbReference>
<dbReference type="SMART" id="SM00254">
    <property type="entry name" value="ShKT"/>
    <property type="match status" value="2"/>
</dbReference>
<dbReference type="InterPro" id="IPR006026">
    <property type="entry name" value="Peptidase_Metallo"/>
</dbReference>
<dbReference type="WBParaSite" id="Gr19_v10_g10425.t1">
    <property type="protein sequence ID" value="Gr19_v10_g10425.t1"/>
    <property type="gene ID" value="Gr19_v10_g10425"/>
</dbReference>
<keyword evidence="12" id="KW-0325">Glycoprotein</keyword>
<evidence type="ECO:0000256" key="9">
    <source>
        <dbReference type="ARBA" id="ARBA00023049"/>
    </source>
</evidence>
<dbReference type="GO" id="GO:0008270">
    <property type="term" value="F:zinc ion binding"/>
    <property type="evidence" value="ECO:0007669"/>
    <property type="project" value="UniProtKB-UniRule"/>
</dbReference>
<feature type="binding site" evidence="15">
    <location>
        <position position="140"/>
    </location>
    <ligand>
        <name>Zn(2+)</name>
        <dbReference type="ChEBI" id="CHEBI:29105"/>
        <note>catalytic</note>
    </ligand>
</feature>
<evidence type="ECO:0000259" key="18">
    <source>
        <dbReference type="PROSITE" id="PS51864"/>
    </source>
</evidence>
<keyword evidence="11 14" id="KW-1015">Disulfide bond</keyword>
<evidence type="ECO:0000256" key="4">
    <source>
        <dbReference type="ARBA" id="ARBA00022670"/>
    </source>
</evidence>
<protein>
    <recommendedName>
        <fullName evidence="13">Zinc metalloproteinase</fullName>
    </recommendedName>
</protein>
<feature type="domain" description="ShKT" evidence="17">
    <location>
        <begin position="439"/>
        <end position="473"/>
    </location>
</feature>
<dbReference type="InterPro" id="IPR001506">
    <property type="entry name" value="Peptidase_M12A"/>
</dbReference>
<dbReference type="PRINTS" id="PR00480">
    <property type="entry name" value="ASTACIN"/>
</dbReference>
<evidence type="ECO:0000256" key="6">
    <source>
        <dbReference type="ARBA" id="ARBA00022729"/>
    </source>
</evidence>
<keyword evidence="10" id="KW-0865">Zymogen</keyword>
<feature type="disulfide bond" evidence="14">
    <location>
        <begin position="439"/>
        <end position="473"/>
    </location>
</feature>
<dbReference type="CDD" id="cd04280">
    <property type="entry name" value="ZnMc_astacin_like"/>
    <property type="match status" value="1"/>
</dbReference>
<accession>A0A914GSS7</accession>
<keyword evidence="9 15" id="KW-0482">Metalloprotease</keyword>
<dbReference type="SMART" id="SM00235">
    <property type="entry name" value="ZnMc"/>
    <property type="match status" value="1"/>
</dbReference>
<keyword evidence="8 15" id="KW-0862">Zinc</keyword>
<evidence type="ECO:0000256" key="13">
    <source>
        <dbReference type="PIRNR" id="PIRNR036365"/>
    </source>
</evidence>
<dbReference type="PROSITE" id="PS51864">
    <property type="entry name" value="ASTACIN"/>
    <property type="match status" value="1"/>
</dbReference>
<evidence type="ECO:0000256" key="10">
    <source>
        <dbReference type="ARBA" id="ARBA00023145"/>
    </source>
</evidence>
<dbReference type="Pfam" id="PF01549">
    <property type="entry name" value="ShK"/>
    <property type="match status" value="2"/>
</dbReference>
<organism evidence="19 20">
    <name type="scientific">Globodera rostochiensis</name>
    <name type="common">Golden nematode worm</name>
    <name type="synonym">Heterodera rostochiensis</name>
    <dbReference type="NCBI Taxonomy" id="31243"/>
    <lineage>
        <taxon>Eukaryota</taxon>
        <taxon>Metazoa</taxon>
        <taxon>Ecdysozoa</taxon>
        <taxon>Nematoda</taxon>
        <taxon>Chromadorea</taxon>
        <taxon>Rhabditida</taxon>
        <taxon>Tylenchina</taxon>
        <taxon>Tylenchomorpha</taxon>
        <taxon>Tylenchoidea</taxon>
        <taxon>Heteroderidae</taxon>
        <taxon>Heteroderinae</taxon>
        <taxon>Globodera</taxon>
    </lineage>
</organism>
<evidence type="ECO:0000256" key="5">
    <source>
        <dbReference type="ARBA" id="ARBA00022723"/>
    </source>
</evidence>
<dbReference type="GO" id="GO:0018996">
    <property type="term" value="P:molting cycle, collagen and cuticulin-based cuticle"/>
    <property type="evidence" value="ECO:0007669"/>
    <property type="project" value="InterPro"/>
</dbReference>
<keyword evidence="19" id="KW-1185">Reference proteome</keyword>
<dbReference type="GO" id="GO:0004222">
    <property type="term" value="F:metalloendopeptidase activity"/>
    <property type="evidence" value="ECO:0007669"/>
    <property type="project" value="UniProtKB-UniRule"/>
</dbReference>
<feature type="domain" description="Peptidase M12A" evidence="18">
    <location>
        <begin position="36"/>
        <end position="239"/>
    </location>
</feature>
<keyword evidence="4 15" id="KW-0645">Protease</keyword>
<dbReference type="PROSITE" id="PS51670">
    <property type="entry name" value="SHKT"/>
    <property type="match status" value="1"/>
</dbReference>
<dbReference type="Proteomes" id="UP000887572">
    <property type="component" value="Unplaced"/>
</dbReference>
<comment type="subcellular location">
    <subcellularLocation>
        <location evidence="2 13">Secreted</location>
    </subcellularLocation>
</comment>
<evidence type="ECO:0000256" key="15">
    <source>
        <dbReference type="PROSITE-ProRule" id="PRU01211"/>
    </source>
</evidence>
<evidence type="ECO:0000256" key="11">
    <source>
        <dbReference type="ARBA" id="ARBA00023157"/>
    </source>
</evidence>
<dbReference type="Gene3D" id="3.40.390.10">
    <property type="entry name" value="Collagenase (Catalytic Domain)"/>
    <property type="match status" value="1"/>
</dbReference>
<dbReference type="PANTHER" id="PTHR10127:SF780">
    <property type="entry name" value="METALLOENDOPEPTIDASE"/>
    <property type="match status" value="1"/>
</dbReference>
<name>A0A914GSS7_GLORO</name>
<reference evidence="20" key="1">
    <citation type="submission" date="2022-11" db="UniProtKB">
        <authorList>
            <consortium name="WormBaseParasite"/>
        </authorList>
    </citation>
    <scope>IDENTIFICATION</scope>
</reference>
<keyword evidence="5 15" id="KW-0479">Metal-binding</keyword>
<evidence type="ECO:0000259" key="17">
    <source>
        <dbReference type="PROSITE" id="PS51670"/>
    </source>
</evidence>
<feature type="binding site" evidence="15">
    <location>
        <position position="136"/>
    </location>
    <ligand>
        <name>Zn(2+)</name>
        <dbReference type="ChEBI" id="CHEBI:29105"/>
        <note>catalytic</note>
    </ligand>
</feature>